<evidence type="ECO:0000313" key="3">
    <source>
        <dbReference type="Proteomes" id="UP001150266"/>
    </source>
</evidence>
<feature type="region of interest" description="Disordered" evidence="1">
    <location>
        <begin position="15"/>
        <end position="44"/>
    </location>
</feature>
<comment type="caution">
    <text evidence="2">The sequence shown here is derived from an EMBL/GenBank/DDBJ whole genome shotgun (WGS) entry which is preliminary data.</text>
</comment>
<feature type="compositionally biased region" description="Basic and acidic residues" evidence="1">
    <location>
        <begin position="365"/>
        <end position="380"/>
    </location>
</feature>
<reference evidence="2" key="1">
    <citation type="submission" date="2022-08" db="EMBL/GenBank/DDBJ databases">
        <title>A Global Phylogenomic Analysis of the Shiitake Genus Lentinula.</title>
        <authorList>
            <consortium name="DOE Joint Genome Institute"/>
            <person name="Sierra-Patev S."/>
            <person name="Min B."/>
            <person name="Naranjo-Ortiz M."/>
            <person name="Looney B."/>
            <person name="Konkel Z."/>
            <person name="Slot J.C."/>
            <person name="Sakamoto Y."/>
            <person name="Steenwyk J.L."/>
            <person name="Rokas A."/>
            <person name="Carro J."/>
            <person name="Camarero S."/>
            <person name="Ferreira P."/>
            <person name="Molpeceres G."/>
            <person name="Ruiz-Duenas F.J."/>
            <person name="Serrano A."/>
            <person name="Henrissat B."/>
            <person name="Drula E."/>
            <person name="Hughes K.W."/>
            <person name="Mata J.L."/>
            <person name="Ishikawa N.K."/>
            <person name="Vargas-Isla R."/>
            <person name="Ushijima S."/>
            <person name="Smith C.A."/>
            <person name="Ahrendt S."/>
            <person name="Andreopoulos W."/>
            <person name="He G."/>
            <person name="Labutti K."/>
            <person name="Lipzen A."/>
            <person name="Ng V."/>
            <person name="Riley R."/>
            <person name="Sandor L."/>
            <person name="Barry K."/>
            <person name="Martinez A.T."/>
            <person name="Xiao Y."/>
            <person name="Gibbons J.G."/>
            <person name="Terashima K."/>
            <person name="Grigoriev I.V."/>
            <person name="Hibbett D.S."/>
        </authorList>
    </citation>
    <scope>NUCLEOTIDE SEQUENCE</scope>
    <source>
        <strain evidence="2">JLM2183</strain>
    </source>
</reference>
<dbReference type="Proteomes" id="UP001150266">
    <property type="component" value="Unassembled WGS sequence"/>
</dbReference>
<proteinExistence type="predicted"/>
<dbReference type="AlphaFoldDB" id="A0A9W9AA30"/>
<dbReference type="EMBL" id="JAOTPV010000009">
    <property type="protein sequence ID" value="KAJ4478033.1"/>
    <property type="molecule type" value="Genomic_DNA"/>
</dbReference>
<feature type="compositionally biased region" description="Polar residues" evidence="1">
    <location>
        <begin position="206"/>
        <end position="243"/>
    </location>
</feature>
<feature type="compositionally biased region" description="Polar residues" evidence="1">
    <location>
        <begin position="15"/>
        <end position="30"/>
    </location>
</feature>
<feature type="region of interest" description="Disordered" evidence="1">
    <location>
        <begin position="184"/>
        <end position="248"/>
    </location>
</feature>
<feature type="compositionally biased region" description="Polar residues" evidence="1">
    <location>
        <begin position="89"/>
        <end position="113"/>
    </location>
</feature>
<feature type="region of interest" description="Disordered" evidence="1">
    <location>
        <begin position="350"/>
        <end position="382"/>
    </location>
</feature>
<protein>
    <submittedName>
        <fullName evidence="2">Uncharacterized protein</fullName>
    </submittedName>
</protein>
<feature type="region of interest" description="Disordered" evidence="1">
    <location>
        <begin position="73"/>
        <end position="140"/>
    </location>
</feature>
<organism evidence="2 3">
    <name type="scientific">Lentinula aciculospora</name>
    <dbReference type="NCBI Taxonomy" id="153920"/>
    <lineage>
        <taxon>Eukaryota</taxon>
        <taxon>Fungi</taxon>
        <taxon>Dikarya</taxon>
        <taxon>Basidiomycota</taxon>
        <taxon>Agaricomycotina</taxon>
        <taxon>Agaricomycetes</taxon>
        <taxon>Agaricomycetidae</taxon>
        <taxon>Agaricales</taxon>
        <taxon>Marasmiineae</taxon>
        <taxon>Omphalotaceae</taxon>
        <taxon>Lentinula</taxon>
    </lineage>
</organism>
<sequence length="446" mass="48120">MDNRCDLPDITDTIFTANAPSVPSPNNTSRAPVPPHPAPHMHHIPPQGNMHHHHLHHAGDSYVTIGFDFVIGPEAPPLGPRDANPPQADATSNTTQDRPSTPSVDDRINTFSAGNLHVTPESVPHQAEARGLPSVNNSGAEQGMLGGVEFHAIGVDIGIDDSDLDPSAFSDDEFIEFARMMNVRPPTDSQTPNNNPNPDVPVTQPHSQFDSRATPNVAANNQQPGASSNTPPNHNAQPNSNVSPRLPDLSGYFNSMFSAAIPGTAGPRRPQNFARGGPRAHSAARGSSRPQERRTWVPPPPPGPTLRQTIERREREAGLRCWDVSCGLAPDDDCPLREIPEELKRQVRIRQETAASASSSQEGSGDSKGKGKEKAEKDPEPQYVCEHSFHTPCLVTAQRVALNGADEVVLEEGKSVEVSCPICRASGMMPRDDWEDGVRSLESDLD</sequence>
<feature type="compositionally biased region" description="Low complexity" evidence="1">
    <location>
        <begin position="190"/>
        <end position="205"/>
    </location>
</feature>
<name>A0A9W9AA30_9AGAR</name>
<evidence type="ECO:0000313" key="2">
    <source>
        <dbReference type="EMBL" id="KAJ4478033.1"/>
    </source>
</evidence>
<dbReference type="SUPFAM" id="SSF57850">
    <property type="entry name" value="RING/U-box"/>
    <property type="match status" value="1"/>
</dbReference>
<keyword evidence="3" id="KW-1185">Reference proteome</keyword>
<gene>
    <name evidence="2" type="ORF">J3R30DRAFT_2849243</name>
</gene>
<dbReference type="OrthoDB" id="8062037at2759"/>
<accession>A0A9W9AA30</accession>
<feature type="compositionally biased region" description="Low complexity" evidence="1">
    <location>
        <begin position="352"/>
        <end position="364"/>
    </location>
</feature>
<feature type="region of interest" description="Disordered" evidence="1">
    <location>
        <begin position="261"/>
        <end position="309"/>
    </location>
</feature>
<evidence type="ECO:0000256" key="1">
    <source>
        <dbReference type="SAM" id="MobiDB-lite"/>
    </source>
</evidence>